<feature type="region of interest" description="Disordered" evidence="1">
    <location>
        <begin position="318"/>
        <end position="480"/>
    </location>
</feature>
<proteinExistence type="predicted"/>
<dbReference type="EMBL" id="JASBNA010000002">
    <property type="protein sequence ID" value="KAK7694449.1"/>
    <property type="molecule type" value="Genomic_DNA"/>
</dbReference>
<accession>A0AAW0GXL1</accession>
<feature type="compositionally biased region" description="Low complexity" evidence="1">
    <location>
        <begin position="208"/>
        <end position="233"/>
    </location>
</feature>
<protein>
    <submittedName>
        <fullName evidence="3">Uncharacterized protein</fullName>
    </submittedName>
</protein>
<gene>
    <name evidence="3" type="ORF">QCA50_001635</name>
</gene>
<name>A0AAW0GXL1_9APHY</name>
<evidence type="ECO:0000256" key="1">
    <source>
        <dbReference type="SAM" id="MobiDB-lite"/>
    </source>
</evidence>
<reference evidence="3 4" key="1">
    <citation type="submission" date="2022-09" db="EMBL/GenBank/DDBJ databases">
        <authorList>
            <person name="Palmer J.M."/>
        </authorList>
    </citation>
    <scope>NUCLEOTIDE SEQUENCE [LARGE SCALE GENOMIC DNA]</scope>
    <source>
        <strain evidence="3 4">DSM 7382</strain>
    </source>
</reference>
<keyword evidence="4" id="KW-1185">Reference proteome</keyword>
<evidence type="ECO:0000313" key="3">
    <source>
        <dbReference type="EMBL" id="KAK7694449.1"/>
    </source>
</evidence>
<feature type="transmembrane region" description="Helical" evidence="2">
    <location>
        <begin position="25"/>
        <end position="45"/>
    </location>
</feature>
<feature type="compositionally biased region" description="Polar residues" evidence="1">
    <location>
        <begin position="362"/>
        <end position="385"/>
    </location>
</feature>
<feature type="compositionally biased region" description="Basic residues" evidence="1">
    <location>
        <begin position="463"/>
        <end position="473"/>
    </location>
</feature>
<dbReference type="AlphaFoldDB" id="A0AAW0GXL1"/>
<evidence type="ECO:0000256" key="2">
    <source>
        <dbReference type="SAM" id="Phobius"/>
    </source>
</evidence>
<feature type="compositionally biased region" description="Polar residues" evidence="1">
    <location>
        <begin position="150"/>
        <end position="169"/>
    </location>
</feature>
<dbReference type="Proteomes" id="UP001385951">
    <property type="component" value="Unassembled WGS sequence"/>
</dbReference>
<evidence type="ECO:0000313" key="4">
    <source>
        <dbReference type="Proteomes" id="UP001385951"/>
    </source>
</evidence>
<feature type="compositionally biased region" description="Low complexity" evidence="1">
    <location>
        <begin position="425"/>
        <end position="450"/>
    </location>
</feature>
<feature type="region of interest" description="Disordered" evidence="1">
    <location>
        <begin position="120"/>
        <end position="236"/>
    </location>
</feature>
<keyword evidence="2" id="KW-1133">Transmembrane helix</keyword>
<keyword evidence="2" id="KW-0812">Transmembrane</keyword>
<organism evidence="3 4">
    <name type="scientific">Cerrena zonata</name>
    <dbReference type="NCBI Taxonomy" id="2478898"/>
    <lineage>
        <taxon>Eukaryota</taxon>
        <taxon>Fungi</taxon>
        <taxon>Dikarya</taxon>
        <taxon>Basidiomycota</taxon>
        <taxon>Agaricomycotina</taxon>
        <taxon>Agaricomycetes</taxon>
        <taxon>Polyporales</taxon>
        <taxon>Cerrenaceae</taxon>
        <taxon>Cerrena</taxon>
    </lineage>
</organism>
<feature type="compositionally biased region" description="Polar residues" evidence="1">
    <location>
        <begin position="120"/>
        <end position="137"/>
    </location>
</feature>
<sequence>MDTLPSNTTRIFRRDGDGGLSTGDIIGIAVACGSVAILILSLFLWRLLARCCRRKPSAPLPPVQDLAHRREQQLAILNANRSTVWLDNSVNSRSKHFLHPTASDVSLISGMPERKNSFYTDEGTTAESSTTFPSPLSANDLALPPPNPMFFNTASPHNSMTSMASSNGSGEIAPVDATPPEVGSPVSEVTSTSEHGSLFATPRPRPQPSSSSGSPGTRSVSRSASRQRSRPSSMVSYAATSYSGHTMHTMRTTNSIIRGAPHGPHSNVQIVLPAPLAPEVYPYMQPLAEASVTSFTLNHAPSRSSSYVDQWVMVGNQSMRGSIPPKPSLGHGGRSSSVSSMRTVHPPSAMPPFRTARRSHSQPRISLDRTSFAPSSQTPSPQSLYTEKPPPVPRIPSEYAHASRPSQATIETDPQLDSRGRSRASRSGSQSSIPTPRQPPQAQQYQQQPDPRTPRMSGEGAPRRSRSRSKLRKPKPDHVS</sequence>
<comment type="caution">
    <text evidence="3">The sequence shown here is derived from an EMBL/GenBank/DDBJ whole genome shotgun (WGS) entry which is preliminary data.</text>
</comment>
<keyword evidence="2" id="KW-0472">Membrane</keyword>